<dbReference type="InterPro" id="IPR029061">
    <property type="entry name" value="THDP-binding"/>
</dbReference>
<evidence type="ECO:0000256" key="3">
    <source>
        <dbReference type="ARBA" id="ARBA00007812"/>
    </source>
</evidence>
<comment type="pathway">
    <text evidence="1 11">Amino-acid biosynthesis; L-isoleucine biosynthesis; L-isoleucine from 2-oxobutanoate: step 1/4.</text>
</comment>
<dbReference type="GO" id="GO:0030976">
    <property type="term" value="F:thiamine pyrophosphate binding"/>
    <property type="evidence" value="ECO:0007669"/>
    <property type="project" value="UniProtKB-UniRule"/>
</dbReference>
<dbReference type="GO" id="GO:0050660">
    <property type="term" value="F:flavin adenine dinucleotide binding"/>
    <property type="evidence" value="ECO:0007669"/>
    <property type="project" value="InterPro"/>
</dbReference>
<dbReference type="InterPro" id="IPR012001">
    <property type="entry name" value="Thiamin_PyroP_enz_TPP-bd_dom"/>
</dbReference>
<comment type="cofactor">
    <cofactor evidence="11">
        <name>Mg(2+)</name>
        <dbReference type="ChEBI" id="CHEBI:18420"/>
    </cofactor>
    <text evidence="11">Binds 1 Mg(2+) ion per subunit.</text>
</comment>
<evidence type="ECO:0000313" key="16">
    <source>
        <dbReference type="Proteomes" id="UP000823633"/>
    </source>
</evidence>
<dbReference type="Proteomes" id="UP000823633">
    <property type="component" value="Unassembled WGS sequence"/>
</dbReference>
<dbReference type="AlphaFoldDB" id="A0A9D9EA52"/>
<dbReference type="InterPro" id="IPR045229">
    <property type="entry name" value="TPP_enz"/>
</dbReference>
<evidence type="ECO:0000256" key="5">
    <source>
        <dbReference type="ARBA" id="ARBA00022605"/>
    </source>
</evidence>
<keyword evidence="7 11" id="KW-0479">Metal-binding</keyword>
<accession>A0A9D9EA52</accession>
<comment type="catalytic activity">
    <reaction evidence="11">
        <text>2 pyruvate + H(+) = (2S)-2-acetolactate + CO2</text>
        <dbReference type="Rhea" id="RHEA:25249"/>
        <dbReference type="ChEBI" id="CHEBI:15361"/>
        <dbReference type="ChEBI" id="CHEBI:15378"/>
        <dbReference type="ChEBI" id="CHEBI:16526"/>
        <dbReference type="ChEBI" id="CHEBI:58476"/>
        <dbReference type="EC" id="2.2.1.6"/>
    </reaction>
</comment>
<dbReference type="Pfam" id="PF02775">
    <property type="entry name" value="TPP_enzyme_C"/>
    <property type="match status" value="1"/>
</dbReference>
<dbReference type="SUPFAM" id="SSF52518">
    <property type="entry name" value="Thiamin diphosphate-binding fold (THDP-binding)"/>
    <property type="match status" value="2"/>
</dbReference>
<comment type="caution">
    <text evidence="15">The sequence shown here is derived from an EMBL/GenBank/DDBJ whole genome shotgun (WGS) entry which is preliminary data.</text>
</comment>
<comment type="cofactor">
    <cofactor evidence="11">
        <name>thiamine diphosphate</name>
        <dbReference type="ChEBI" id="CHEBI:58937"/>
    </cofactor>
    <text evidence="11">Binds 1 thiamine pyrophosphate per subunit.</text>
</comment>
<keyword evidence="10 11" id="KW-0100">Branched-chain amino acid biosynthesis</keyword>
<feature type="domain" description="Thiamine pyrophosphate enzyme N-terminal TPP-binding" evidence="14">
    <location>
        <begin position="4"/>
        <end position="119"/>
    </location>
</feature>
<evidence type="ECO:0000256" key="8">
    <source>
        <dbReference type="ARBA" id="ARBA00022842"/>
    </source>
</evidence>
<dbReference type="InterPro" id="IPR012846">
    <property type="entry name" value="Acetolactate_synth_lsu"/>
</dbReference>
<evidence type="ECO:0000259" key="13">
    <source>
        <dbReference type="Pfam" id="PF02775"/>
    </source>
</evidence>
<dbReference type="EMBL" id="JADIMU010000018">
    <property type="protein sequence ID" value="MBO8442700.1"/>
    <property type="molecule type" value="Genomic_DNA"/>
</dbReference>
<sequence length="561" mass="61643">MTLTGAHAIMEVLKEQGVDLVFGYPGGQVIPLYDALYEQKGRIRHIPTAHEQGASHAADGYARSTGKVGVCIATSGPGATNLVTGLATAYMDSSPVVAITGNVPISLLGKDSFQEVDITGVTMPVTKHNYIVKRSEDLVDTLREAFHIARSGRPGPVLVDVPKNVQTEMVEYEYREPQPVLRDTSRLRQEDLEKAVEMLSQSRRPMCYIGGGVVRSDASGELMTFLEKTDSAVCSSLMGLGAVRADSPRFTGLVGMHGTKLSNMAVNECDLLVVIGARFSDRVISKGSTFARQARILQLDIDPAEFDKNVISNLHVVGDVREILSRLNAMLPDGADHNEWLEWVAVNRRRYPVKVTSESRRAREIIRALDKELARIGDAYVTTEVGQHQMWAAQFLKHSQPRHFITSGGLGTMGFGTGASIGTQLAHPDRRVCNIAGDGSFRMNCNELATIARYRLPIVILVFNNHCLGMVRQWQTLFYEGHYSETTLDTPLDWVMLANAYGVEGMRMGRDDDPAAVIHEAFSRNRPVVVDCEIPIDDKVLPMVAPGASIDDMMGFVEEPM</sequence>
<keyword evidence="5 11" id="KW-0028">Amino-acid biosynthesis</keyword>
<dbReference type="InterPro" id="IPR029035">
    <property type="entry name" value="DHS-like_NAD/FAD-binding_dom"/>
</dbReference>
<evidence type="ECO:0000313" key="15">
    <source>
        <dbReference type="EMBL" id="MBO8442700.1"/>
    </source>
</evidence>
<evidence type="ECO:0000259" key="12">
    <source>
        <dbReference type="Pfam" id="PF00205"/>
    </source>
</evidence>
<feature type="domain" description="Thiamine pyrophosphate enzyme central" evidence="12">
    <location>
        <begin position="192"/>
        <end position="327"/>
    </location>
</feature>
<evidence type="ECO:0000256" key="9">
    <source>
        <dbReference type="ARBA" id="ARBA00023052"/>
    </source>
</evidence>
<evidence type="ECO:0000256" key="2">
    <source>
        <dbReference type="ARBA" id="ARBA00005025"/>
    </source>
</evidence>
<reference evidence="15" key="1">
    <citation type="submission" date="2020-10" db="EMBL/GenBank/DDBJ databases">
        <authorList>
            <person name="Gilroy R."/>
        </authorList>
    </citation>
    <scope>NUCLEOTIDE SEQUENCE</scope>
    <source>
        <strain evidence="15">11167</strain>
    </source>
</reference>
<proteinExistence type="inferred from homology"/>
<dbReference type="FunFam" id="3.40.50.970:FF:000007">
    <property type="entry name" value="Acetolactate synthase"/>
    <property type="match status" value="1"/>
</dbReference>
<dbReference type="GO" id="GO:0000287">
    <property type="term" value="F:magnesium ion binding"/>
    <property type="evidence" value="ECO:0007669"/>
    <property type="project" value="UniProtKB-UniRule"/>
</dbReference>
<dbReference type="InterPro" id="IPR011766">
    <property type="entry name" value="TPP_enzyme_TPP-bd"/>
</dbReference>
<comment type="similarity">
    <text evidence="3 11">Belongs to the TPP enzyme family.</text>
</comment>
<dbReference type="GO" id="GO:0003984">
    <property type="term" value="F:acetolactate synthase activity"/>
    <property type="evidence" value="ECO:0007669"/>
    <property type="project" value="UniProtKB-EC"/>
</dbReference>
<dbReference type="PANTHER" id="PTHR18968">
    <property type="entry name" value="THIAMINE PYROPHOSPHATE ENZYMES"/>
    <property type="match status" value="1"/>
</dbReference>
<comment type="pathway">
    <text evidence="2 11">Amino-acid biosynthesis; L-valine biosynthesis; L-valine from pyruvate: step 1/4.</text>
</comment>
<reference evidence="15" key="2">
    <citation type="journal article" date="2021" name="PeerJ">
        <title>Extensive microbial diversity within the chicken gut microbiome revealed by metagenomics and culture.</title>
        <authorList>
            <person name="Gilroy R."/>
            <person name="Ravi A."/>
            <person name="Getino M."/>
            <person name="Pursley I."/>
            <person name="Horton D.L."/>
            <person name="Alikhan N.F."/>
            <person name="Baker D."/>
            <person name="Gharbi K."/>
            <person name="Hall N."/>
            <person name="Watson M."/>
            <person name="Adriaenssens E.M."/>
            <person name="Foster-Nyarko E."/>
            <person name="Jarju S."/>
            <person name="Secka A."/>
            <person name="Antonio M."/>
            <person name="Oren A."/>
            <person name="Chaudhuri R.R."/>
            <person name="La Ragione R."/>
            <person name="Hildebrand F."/>
            <person name="Pallen M.J."/>
        </authorList>
    </citation>
    <scope>NUCLEOTIDE SEQUENCE</scope>
    <source>
        <strain evidence="15">11167</strain>
    </source>
</reference>
<feature type="domain" description="Thiamine pyrophosphate enzyme TPP-binding" evidence="13">
    <location>
        <begin position="385"/>
        <end position="532"/>
    </location>
</feature>
<gene>
    <name evidence="15" type="primary">ilvB</name>
    <name evidence="15" type="ORF">IAC42_02920</name>
</gene>
<dbReference type="Gene3D" id="3.40.50.1220">
    <property type="entry name" value="TPP-binding domain"/>
    <property type="match status" value="1"/>
</dbReference>
<keyword evidence="9 11" id="KW-0786">Thiamine pyrophosphate</keyword>
<dbReference type="Gene3D" id="3.40.50.970">
    <property type="match status" value="2"/>
</dbReference>
<protein>
    <recommendedName>
        <fullName evidence="4 11">Acetolactate synthase</fullName>
        <ecNumber evidence="4 11">2.2.1.6</ecNumber>
    </recommendedName>
</protein>
<organism evidence="15 16">
    <name type="scientific">Candidatus Aphodenecus pullistercoris</name>
    <dbReference type="NCBI Taxonomy" id="2840669"/>
    <lineage>
        <taxon>Bacteria</taxon>
        <taxon>Pseudomonadati</taxon>
        <taxon>Spirochaetota</taxon>
        <taxon>Spirochaetia</taxon>
        <taxon>Spirochaetales</taxon>
        <taxon>Candidatus Aphodenecus</taxon>
    </lineage>
</organism>
<evidence type="ECO:0000259" key="14">
    <source>
        <dbReference type="Pfam" id="PF02776"/>
    </source>
</evidence>
<evidence type="ECO:0000256" key="11">
    <source>
        <dbReference type="RuleBase" id="RU003591"/>
    </source>
</evidence>
<evidence type="ECO:0000256" key="7">
    <source>
        <dbReference type="ARBA" id="ARBA00022723"/>
    </source>
</evidence>
<dbReference type="EC" id="2.2.1.6" evidence="4 11"/>
<name>A0A9D9EA52_9SPIR</name>
<evidence type="ECO:0000256" key="1">
    <source>
        <dbReference type="ARBA" id="ARBA00004974"/>
    </source>
</evidence>
<dbReference type="NCBIfam" id="TIGR00118">
    <property type="entry name" value="acolac_lg"/>
    <property type="match status" value="1"/>
</dbReference>
<dbReference type="Pfam" id="PF02776">
    <property type="entry name" value="TPP_enzyme_N"/>
    <property type="match status" value="1"/>
</dbReference>
<dbReference type="PANTHER" id="PTHR18968:SF13">
    <property type="entry name" value="ACETOLACTATE SYNTHASE CATALYTIC SUBUNIT, MITOCHONDRIAL"/>
    <property type="match status" value="1"/>
</dbReference>
<evidence type="ECO:0000256" key="4">
    <source>
        <dbReference type="ARBA" id="ARBA00013145"/>
    </source>
</evidence>
<keyword evidence="6 11" id="KW-0808">Transferase</keyword>
<keyword evidence="8 11" id="KW-0460">Magnesium</keyword>
<dbReference type="InterPro" id="IPR012000">
    <property type="entry name" value="Thiamin_PyroP_enz_cen_dom"/>
</dbReference>
<dbReference type="Pfam" id="PF00205">
    <property type="entry name" value="TPP_enzyme_M"/>
    <property type="match status" value="1"/>
</dbReference>
<dbReference type="CDD" id="cd02015">
    <property type="entry name" value="TPP_AHAS"/>
    <property type="match status" value="1"/>
</dbReference>
<dbReference type="InterPro" id="IPR039368">
    <property type="entry name" value="AHAS_TPP"/>
</dbReference>
<dbReference type="SUPFAM" id="SSF52467">
    <property type="entry name" value="DHS-like NAD/FAD-binding domain"/>
    <property type="match status" value="1"/>
</dbReference>
<dbReference type="GO" id="GO:0009097">
    <property type="term" value="P:isoleucine biosynthetic process"/>
    <property type="evidence" value="ECO:0007669"/>
    <property type="project" value="TreeGrafter"/>
</dbReference>
<evidence type="ECO:0000256" key="6">
    <source>
        <dbReference type="ARBA" id="ARBA00022679"/>
    </source>
</evidence>
<evidence type="ECO:0000256" key="10">
    <source>
        <dbReference type="ARBA" id="ARBA00023304"/>
    </source>
</evidence>
<dbReference type="GO" id="GO:0005948">
    <property type="term" value="C:acetolactate synthase complex"/>
    <property type="evidence" value="ECO:0007669"/>
    <property type="project" value="TreeGrafter"/>
</dbReference>
<dbReference type="CDD" id="cd07035">
    <property type="entry name" value="TPP_PYR_POX_like"/>
    <property type="match status" value="1"/>
</dbReference>
<dbReference type="GO" id="GO:0009099">
    <property type="term" value="P:L-valine biosynthetic process"/>
    <property type="evidence" value="ECO:0007669"/>
    <property type="project" value="TreeGrafter"/>
</dbReference>